<dbReference type="Proteomes" id="UP000297385">
    <property type="component" value="Unassembled WGS sequence"/>
</dbReference>
<dbReference type="AlphaFoldDB" id="A0A4Y8MGA6"/>
<accession>A0A4Y8MGA6</accession>
<dbReference type="RefSeq" id="WP_134466523.1">
    <property type="nucleotide sequence ID" value="NZ_SNVI01000008.1"/>
</dbReference>
<reference evidence="1 2" key="1">
    <citation type="submission" date="2019-03" db="EMBL/GenBank/DDBJ databases">
        <title>Complete Genome Sequence of Paraburkholderia dipogonis ICMP 19430T, a Nitrogen-fixing Symbiont of the South African Invasive Legume Dipogon lignosus in New Zealand.</title>
        <authorList>
            <person name="De Meyer S.E."/>
        </authorList>
    </citation>
    <scope>NUCLEOTIDE SEQUENCE [LARGE SCALE GENOMIC DNA]</scope>
    <source>
        <strain evidence="1 2">ICMP 19430</strain>
    </source>
</reference>
<protein>
    <submittedName>
        <fullName evidence="1">Uncharacterized protein</fullName>
    </submittedName>
</protein>
<name>A0A4Y8MGA6_9BURK</name>
<evidence type="ECO:0000313" key="1">
    <source>
        <dbReference type="EMBL" id="TFE36414.1"/>
    </source>
</evidence>
<sequence>MDMPDMSIQYAGRDLTGDDLSGIRKKKRKLSVQDDDDEFVSTKNLNSPAACLSRACEPGRLPTASVLAPASDR</sequence>
<dbReference type="EMBL" id="SNVI01000008">
    <property type="protein sequence ID" value="TFE36414.1"/>
    <property type="molecule type" value="Genomic_DNA"/>
</dbReference>
<comment type="caution">
    <text evidence="1">The sequence shown here is derived from an EMBL/GenBank/DDBJ whole genome shotgun (WGS) entry which is preliminary data.</text>
</comment>
<proteinExistence type="predicted"/>
<organism evidence="1 2">
    <name type="scientific">Paraburkholderia dipogonis</name>
    <dbReference type="NCBI Taxonomy" id="1211383"/>
    <lineage>
        <taxon>Bacteria</taxon>
        <taxon>Pseudomonadati</taxon>
        <taxon>Pseudomonadota</taxon>
        <taxon>Betaproteobacteria</taxon>
        <taxon>Burkholderiales</taxon>
        <taxon>Burkholderiaceae</taxon>
        <taxon>Paraburkholderia</taxon>
    </lineage>
</organism>
<gene>
    <name evidence="1" type="ORF">E2553_42375</name>
</gene>
<evidence type="ECO:0000313" key="2">
    <source>
        <dbReference type="Proteomes" id="UP000297385"/>
    </source>
</evidence>